<comment type="caution">
    <text evidence="1">The sequence shown here is derived from an EMBL/GenBank/DDBJ whole genome shotgun (WGS) entry which is preliminary data.</text>
</comment>
<dbReference type="EMBL" id="VSSQ01036005">
    <property type="protein sequence ID" value="MPM88379.1"/>
    <property type="molecule type" value="Genomic_DNA"/>
</dbReference>
<accession>A0A645DGH0</accession>
<organism evidence="1">
    <name type="scientific">bioreactor metagenome</name>
    <dbReference type="NCBI Taxonomy" id="1076179"/>
    <lineage>
        <taxon>unclassified sequences</taxon>
        <taxon>metagenomes</taxon>
        <taxon>ecological metagenomes</taxon>
    </lineage>
</organism>
<protein>
    <submittedName>
        <fullName evidence="1">Uncharacterized protein</fullName>
    </submittedName>
</protein>
<proteinExistence type="predicted"/>
<name>A0A645DGH0_9ZZZZ</name>
<sequence length="166" mass="19430">MLDNCGMTFQEPDGVVECDIVENGDMNYEYALTYPDKDFEVRYSIRPITYKHYENDSLRSQIEESKSFRNESYETILQAIIFNISGKFYKVGPFDQDAVKEEFNADWGGTTFVELKDSGFGKGFKYCMVVAIHKNDVADAYYFYLANTKDKYMDRMMPLFHSLQFE</sequence>
<reference evidence="1" key="1">
    <citation type="submission" date="2019-08" db="EMBL/GenBank/DDBJ databases">
        <authorList>
            <person name="Kucharzyk K."/>
            <person name="Murdoch R.W."/>
            <person name="Higgins S."/>
            <person name="Loffler F."/>
        </authorList>
    </citation>
    <scope>NUCLEOTIDE SEQUENCE</scope>
</reference>
<dbReference type="AlphaFoldDB" id="A0A645DGH0"/>
<gene>
    <name evidence="1" type="ORF">SDC9_135482</name>
</gene>
<evidence type="ECO:0000313" key="1">
    <source>
        <dbReference type="EMBL" id="MPM88379.1"/>
    </source>
</evidence>